<gene>
    <name evidence="1" type="ORF">LCGC14_2133780</name>
</gene>
<dbReference type="Gene3D" id="3.40.50.150">
    <property type="entry name" value="Vaccinia Virus protein VP39"/>
    <property type="match status" value="1"/>
</dbReference>
<reference evidence="1" key="1">
    <citation type="journal article" date="2015" name="Nature">
        <title>Complex archaea that bridge the gap between prokaryotes and eukaryotes.</title>
        <authorList>
            <person name="Spang A."/>
            <person name="Saw J.H."/>
            <person name="Jorgensen S.L."/>
            <person name="Zaremba-Niedzwiedzka K."/>
            <person name="Martijn J."/>
            <person name="Lind A.E."/>
            <person name="van Eijk R."/>
            <person name="Schleper C."/>
            <person name="Guy L."/>
            <person name="Ettema T.J."/>
        </authorList>
    </citation>
    <scope>NUCLEOTIDE SEQUENCE</scope>
</reference>
<organism evidence="1">
    <name type="scientific">marine sediment metagenome</name>
    <dbReference type="NCBI Taxonomy" id="412755"/>
    <lineage>
        <taxon>unclassified sequences</taxon>
        <taxon>metagenomes</taxon>
        <taxon>ecological metagenomes</taxon>
    </lineage>
</organism>
<accession>A0A0F9E0K6</accession>
<protein>
    <recommendedName>
        <fullName evidence="2">Methyltransferase type 11 domain-containing protein</fullName>
    </recommendedName>
</protein>
<comment type="caution">
    <text evidence="1">The sequence shown here is derived from an EMBL/GenBank/DDBJ whole genome shotgun (WGS) entry which is preliminary data.</text>
</comment>
<dbReference type="Pfam" id="PF13489">
    <property type="entry name" value="Methyltransf_23"/>
    <property type="match status" value="1"/>
</dbReference>
<proteinExistence type="predicted"/>
<dbReference type="EMBL" id="LAZR01026821">
    <property type="protein sequence ID" value="KKL67558.1"/>
    <property type="molecule type" value="Genomic_DNA"/>
</dbReference>
<dbReference type="SUPFAM" id="SSF53335">
    <property type="entry name" value="S-adenosyl-L-methionine-dependent methyltransferases"/>
    <property type="match status" value="1"/>
</dbReference>
<dbReference type="AlphaFoldDB" id="A0A0F9E0K6"/>
<dbReference type="Gene3D" id="3.30.9.10">
    <property type="entry name" value="D-Amino Acid Oxidase, subunit A, domain 2"/>
    <property type="match status" value="1"/>
</dbReference>
<sequence length="220" mass="25580">MAILTKYLTKIREIIVRPYIKGKVLDIGCGEAKAINYKAVTRYFGVDLEYKCKKLTKKYPLGEFFSKNLENGKINLPEKVDLVLMTAFIEHIKNYENPIRQSINNLKSGGSIVITTPTKFGNFIHFCGEILGLFPKSVRDSHKIILSKSDFIKIGQKYNLKLKKYKKFEVFFDSELFHSWYAWIFPHKNYVSIGCGCDPKFLSSKKLITNFNKWLKKKKK</sequence>
<dbReference type="CDD" id="cd02440">
    <property type="entry name" value="AdoMet_MTases"/>
    <property type="match status" value="1"/>
</dbReference>
<evidence type="ECO:0008006" key="2">
    <source>
        <dbReference type="Google" id="ProtNLM"/>
    </source>
</evidence>
<dbReference type="InterPro" id="IPR029063">
    <property type="entry name" value="SAM-dependent_MTases_sf"/>
</dbReference>
<evidence type="ECO:0000313" key="1">
    <source>
        <dbReference type="EMBL" id="KKL67558.1"/>
    </source>
</evidence>
<name>A0A0F9E0K6_9ZZZZ</name>